<reference evidence="5 6" key="1">
    <citation type="submission" date="2018-08" db="EMBL/GenBank/DDBJ databases">
        <title>A genome reference for cultivated species of the human gut microbiota.</title>
        <authorList>
            <person name="Zou Y."/>
            <person name="Xue W."/>
            <person name="Luo G."/>
        </authorList>
    </citation>
    <scope>NUCLEOTIDE SEQUENCE [LARGE SCALE GENOMIC DNA]</scope>
    <source>
        <strain evidence="4 6">AM16-50</strain>
        <strain evidence="3 7">AM50-15</strain>
        <strain evidence="2 5">OM05-11AA</strain>
    </source>
</reference>
<gene>
    <name evidence="4" type="ORF">DW191_02700</name>
    <name evidence="3" type="ORF">DW986_00200</name>
    <name evidence="2" type="ORF">DXB61_03585</name>
</gene>
<sequence length="74" mass="8722">MISLDADDAEHTDERRFILLIINNICARLRCLRPMNTVLFFALFLLCNLMNAVGNIFYFVQACVFQVHRFFFCL</sequence>
<keyword evidence="1" id="KW-0812">Transmembrane</keyword>
<proteinExistence type="predicted"/>
<evidence type="ECO:0000313" key="2">
    <source>
        <dbReference type="EMBL" id="RGN53255.1"/>
    </source>
</evidence>
<evidence type="ECO:0000313" key="5">
    <source>
        <dbReference type="Proteomes" id="UP000261088"/>
    </source>
</evidence>
<comment type="caution">
    <text evidence="2">The sequence shown here is derived from an EMBL/GenBank/DDBJ whole genome shotgun (WGS) entry which is preliminary data.</text>
</comment>
<organism evidence="2 5">
    <name type="scientific">Parabacteroides merdae</name>
    <dbReference type="NCBI Taxonomy" id="46503"/>
    <lineage>
        <taxon>Bacteria</taxon>
        <taxon>Pseudomonadati</taxon>
        <taxon>Bacteroidota</taxon>
        <taxon>Bacteroidia</taxon>
        <taxon>Bacteroidales</taxon>
        <taxon>Tannerellaceae</taxon>
        <taxon>Parabacteroides</taxon>
    </lineage>
</organism>
<dbReference type="EMBL" id="QRKC01000001">
    <property type="protein sequence ID" value="RHH80052.1"/>
    <property type="molecule type" value="Genomic_DNA"/>
</dbReference>
<evidence type="ECO:0000256" key="1">
    <source>
        <dbReference type="SAM" id="Phobius"/>
    </source>
</evidence>
<accession>A0A3R5ZBM1</accession>
<dbReference type="Proteomes" id="UP000261088">
    <property type="component" value="Unassembled WGS sequence"/>
</dbReference>
<evidence type="ECO:0000313" key="7">
    <source>
        <dbReference type="Proteomes" id="UP000285173"/>
    </source>
</evidence>
<dbReference type="EMBL" id="QSUP01000003">
    <property type="protein sequence ID" value="RGN53255.1"/>
    <property type="molecule type" value="Genomic_DNA"/>
</dbReference>
<name>A0A3R5ZBM1_9BACT</name>
<evidence type="ECO:0000313" key="3">
    <source>
        <dbReference type="EMBL" id="RGZ51760.1"/>
    </source>
</evidence>
<dbReference type="Proteomes" id="UP000283732">
    <property type="component" value="Unassembled WGS sequence"/>
</dbReference>
<evidence type="ECO:0000313" key="4">
    <source>
        <dbReference type="EMBL" id="RHH80052.1"/>
    </source>
</evidence>
<dbReference type="EMBL" id="QSEF01000001">
    <property type="protein sequence ID" value="RGZ51760.1"/>
    <property type="molecule type" value="Genomic_DNA"/>
</dbReference>
<feature type="transmembrane region" description="Helical" evidence="1">
    <location>
        <begin position="38"/>
        <end position="60"/>
    </location>
</feature>
<keyword evidence="1" id="KW-0472">Membrane</keyword>
<dbReference type="AlphaFoldDB" id="A0A3R5ZBM1"/>
<evidence type="ECO:0000313" key="6">
    <source>
        <dbReference type="Proteomes" id="UP000283732"/>
    </source>
</evidence>
<protein>
    <submittedName>
        <fullName evidence="2">Uncharacterized protein</fullName>
    </submittedName>
</protein>
<dbReference type="Proteomes" id="UP000285173">
    <property type="component" value="Unassembled WGS sequence"/>
</dbReference>
<keyword evidence="1" id="KW-1133">Transmembrane helix</keyword>